<dbReference type="PANTHER" id="PTHR15706">
    <property type="entry name" value="SH3 MULTIPLE DOMAIN"/>
    <property type="match status" value="1"/>
</dbReference>
<dbReference type="SMART" id="SM00326">
    <property type="entry name" value="SH3"/>
    <property type="match status" value="2"/>
</dbReference>
<dbReference type="InterPro" id="IPR036871">
    <property type="entry name" value="PX_dom_sf"/>
</dbReference>
<feature type="compositionally biased region" description="Polar residues" evidence="3">
    <location>
        <begin position="516"/>
        <end position="526"/>
    </location>
</feature>
<dbReference type="Gene3D" id="3.30.1520.10">
    <property type="entry name" value="Phox-like domain"/>
    <property type="match status" value="1"/>
</dbReference>
<feature type="region of interest" description="Disordered" evidence="3">
    <location>
        <begin position="507"/>
        <end position="526"/>
    </location>
</feature>
<comment type="caution">
    <text evidence="6">The sequence shown here is derived from an EMBL/GenBank/DDBJ whole genome shotgun (WGS) entry which is preliminary data.</text>
</comment>
<sequence>MEAQRFPVSVRLTGVMHKEKNKMYMASVVWSDHNEIVIYRTFRDFKQMHKQMKKQFPSTNKLKKSGRIIPKFGDKTQQRGSRKAPTKSLVCLKLLQKYCDDLLSCDPRVCQCPDLIQFFHPKDQDLQSEFPKNSILIMPTDIESGGHSPSGNVTQPFVSETYRCVAQYETKDTKNRPFKVAVDENVDVLIKDKAGWWLVEKDDKRIAWFPAPYLKKLDDDEDGDEDDIDETFERGMRYSAVKSYKATKDDEITVNIGAVVELLQKSDSGWWLVRYNGKAGYIPAMYLQPYNYPHILMTANLQNRRGSAPLQLPSADLQQSNKLNLSQGHLLQLPLERSSSPSLHQAGTKQRSRSLTILSEQPPAWPAAQPGASTSATNIATSPTSPKHAPPPIIKVEIAGEEKQHGSCLPDSDGSLESDSDVSLGDELGCSLTSSCFNLSHSANEAQLRLSRTPPPTVSGSLSPTSCQEKKIMPSVSDPNLYKGPTAPKVPPRPRCQDILTRCSSITRKNAAKGNRSPTQTEILSR</sequence>
<dbReference type="PROSITE" id="PS50195">
    <property type="entry name" value="PX"/>
    <property type="match status" value="1"/>
</dbReference>
<evidence type="ECO:0008006" key="8">
    <source>
        <dbReference type="Google" id="ProtNLM"/>
    </source>
</evidence>
<dbReference type="InterPro" id="IPR001452">
    <property type="entry name" value="SH3_domain"/>
</dbReference>
<dbReference type="SUPFAM" id="SSF64268">
    <property type="entry name" value="PX domain"/>
    <property type="match status" value="1"/>
</dbReference>
<name>A0AA88SBJ0_CHASR</name>
<dbReference type="InterPro" id="IPR036028">
    <property type="entry name" value="SH3-like_dom_sf"/>
</dbReference>
<feature type="domain" description="SH3" evidence="4">
    <location>
        <begin position="157"/>
        <end position="219"/>
    </location>
</feature>
<dbReference type="SUPFAM" id="SSF50044">
    <property type="entry name" value="SH3-domain"/>
    <property type="match status" value="2"/>
</dbReference>
<evidence type="ECO:0000259" key="4">
    <source>
        <dbReference type="PROSITE" id="PS50002"/>
    </source>
</evidence>
<dbReference type="FunFam" id="3.30.1520.10:FF:000040">
    <property type="entry name" value="NADPH oxidase organizer 1"/>
    <property type="match status" value="1"/>
</dbReference>
<keyword evidence="1 2" id="KW-0728">SH3 domain</keyword>
<dbReference type="Proteomes" id="UP001187415">
    <property type="component" value="Unassembled WGS sequence"/>
</dbReference>
<dbReference type="GO" id="GO:0035091">
    <property type="term" value="F:phosphatidylinositol binding"/>
    <property type="evidence" value="ECO:0007669"/>
    <property type="project" value="InterPro"/>
</dbReference>
<dbReference type="SMART" id="SM00312">
    <property type="entry name" value="PX"/>
    <property type="match status" value="1"/>
</dbReference>
<dbReference type="FunFam" id="2.30.30.40:FF:000233">
    <property type="entry name" value="NADPH oxidase organizer 1"/>
    <property type="match status" value="1"/>
</dbReference>
<gene>
    <name evidence="6" type="ORF">Q5P01_017413</name>
</gene>
<reference evidence="6" key="1">
    <citation type="submission" date="2023-07" db="EMBL/GenBank/DDBJ databases">
        <title>Chromosome-level Genome Assembly of Striped Snakehead (Channa striata).</title>
        <authorList>
            <person name="Liu H."/>
        </authorList>
    </citation>
    <scope>NUCLEOTIDE SEQUENCE</scope>
    <source>
        <strain evidence="6">Gz</strain>
        <tissue evidence="6">Muscle</tissue>
    </source>
</reference>
<dbReference type="PROSITE" id="PS50002">
    <property type="entry name" value="SH3"/>
    <property type="match status" value="2"/>
</dbReference>
<feature type="region of interest" description="Disordered" evidence="3">
    <location>
        <begin position="362"/>
        <end position="424"/>
    </location>
</feature>
<dbReference type="GO" id="GO:0005737">
    <property type="term" value="C:cytoplasm"/>
    <property type="evidence" value="ECO:0007669"/>
    <property type="project" value="TreeGrafter"/>
</dbReference>
<dbReference type="GO" id="GO:0042554">
    <property type="term" value="P:superoxide anion generation"/>
    <property type="evidence" value="ECO:0007669"/>
    <property type="project" value="TreeGrafter"/>
</dbReference>
<evidence type="ECO:0000256" key="3">
    <source>
        <dbReference type="SAM" id="MobiDB-lite"/>
    </source>
</evidence>
<dbReference type="Gene3D" id="2.30.30.40">
    <property type="entry name" value="SH3 Domains"/>
    <property type="match status" value="2"/>
</dbReference>
<keyword evidence="7" id="KW-1185">Reference proteome</keyword>
<organism evidence="6 7">
    <name type="scientific">Channa striata</name>
    <name type="common">Snakehead murrel</name>
    <name type="synonym">Ophicephalus striatus</name>
    <dbReference type="NCBI Taxonomy" id="64152"/>
    <lineage>
        <taxon>Eukaryota</taxon>
        <taxon>Metazoa</taxon>
        <taxon>Chordata</taxon>
        <taxon>Craniata</taxon>
        <taxon>Vertebrata</taxon>
        <taxon>Euteleostomi</taxon>
        <taxon>Actinopterygii</taxon>
        <taxon>Neopterygii</taxon>
        <taxon>Teleostei</taxon>
        <taxon>Neoteleostei</taxon>
        <taxon>Acanthomorphata</taxon>
        <taxon>Anabantaria</taxon>
        <taxon>Anabantiformes</taxon>
        <taxon>Channoidei</taxon>
        <taxon>Channidae</taxon>
        <taxon>Channa</taxon>
    </lineage>
</organism>
<dbReference type="InterPro" id="IPR035758">
    <property type="entry name" value="NoxO1_SH3_2"/>
</dbReference>
<dbReference type="CDD" id="cd12024">
    <property type="entry name" value="SH3_NoxO1_2"/>
    <property type="match status" value="1"/>
</dbReference>
<evidence type="ECO:0000256" key="2">
    <source>
        <dbReference type="PROSITE-ProRule" id="PRU00192"/>
    </source>
</evidence>
<dbReference type="AlphaFoldDB" id="A0AA88SBJ0"/>
<dbReference type="Pfam" id="PF00787">
    <property type="entry name" value="PX"/>
    <property type="match status" value="1"/>
</dbReference>
<feature type="domain" description="SH3" evidence="4">
    <location>
        <begin position="233"/>
        <end position="292"/>
    </location>
</feature>
<dbReference type="InterPro" id="IPR051228">
    <property type="entry name" value="NADPH_Oxidase/PX-Domain"/>
</dbReference>
<dbReference type="GO" id="GO:0016176">
    <property type="term" value="F:superoxide-generating NADPH oxidase activator activity"/>
    <property type="evidence" value="ECO:0007669"/>
    <property type="project" value="TreeGrafter"/>
</dbReference>
<evidence type="ECO:0000313" key="7">
    <source>
        <dbReference type="Proteomes" id="UP001187415"/>
    </source>
</evidence>
<feature type="region of interest" description="Disordered" evidence="3">
    <location>
        <begin position="450"/>
        <end position="495"/>
    </location>
</feature>
<evidence type="ECO:0000313" key="6">
    <source>
        <dbReference type="EMBL" id="KAK2833524.1"/>
    </source>
</evidence>
<dbReference type="Pfam" id="PF14604">
    <property type="entry name" value="SH3_9"/>
    <property type="match status" value="1"/>
</dbReference>
<dbReference type="PANTHER" id="PTHR15706:SF10">
    <property type="entry name" value="NADPH OXIDASE ORGANIZER 1"/>
    <property type="match status" value="1"/>
</dbReference>
<protein>
    <recommendedName>
        <fullName evidence="8">NADPH oxidase organizer 1</fullName>
    </recommendedName>
</protein>
<dbReference type="FunFam" id="2.30.30.40:FF:000219">
    <property type="entry name" value="NADPH oxidase organizer 1"/>
    <property type="match status" value="1"/>
</dbReference>
<feature type="compositionally biased region" description="Polar residues" evidence="3">
    <location>
        <begin position="373"/>
        <end position="385"/>
    </location>
</feature>
<accession>A0AA88SBJ0</accession>
<evidence type="ECO:0000256" key="1">
    <source>
        <dbReference type="ARBA" id="ARBA00022443"/>
    </source>
</evidence>
<feature type="domain" description="PX" evidence="5">
    <location>
        <begin position="1"/>
        <end position="126"/>
    </location>
</feature>
<dbReference type="InterPro" id="IPR001683">
    <property type="entry name" value="PX_dom"/>
</dbReference>
<proteinExistence type="predicted"/>
<dbReference type="EMBL" id="JAUPFM010000013">
    <property type="protein sequence ID" value="KAK2833524.1"/>
    <property type="molecule type" value="Genomic_DNA"/>
</dbReference>
<feature type="compositionally biased region" description="Polar residues" evidence="3">
    <location>
        <begin position="458"/>
        <end position="467"/>
    </location>
</feature>
<evidence type="ECO:0000259" key="5">
    <source>
        <dbReference type="PROSITE" id="PS50195"/>
    </source>
</evidence>